<accession>A0A8B6G8U0</accession>
<evidence type="ECO:0000313" key="2">
    <source>
        <dbReference type="Proteomes" id="UP000596742"/>
    </source>
</evidence>
<dbReference type="EMBL" id="UYJE01008031">
    <property type="protein sequence ID" value="VDI60395.1"/>
    <property type="molecule type" value="Genomic_DNA"/>
</dbReference>
<dbReference type="Proteomes" id="UP000596742">
    <property type="component" value="Unassembled WGS sequence"/>
</dbReference>
<dbReference type="OrthoDB" id="6150216at2759"/>
<sequence>MRFNAKKCYILSIKNKSQRFYTLNGHILQQVQSNPYLGVQISEDLKWSTHITNVAKKANSTLGFLRRNLRYCPQEYRKLLTVPE</sequence>
<organism evidence="1 2">
    <name type="scientific">Mytilus galloprovincialis</name>
    <name type="common">Mediterranean mussel</name>
    <dbReference type="NCBI Taxonomy" id="29158"/>
    <lineage>
        <taxon>Eukaryota</taxon>
        <taxon>Metazoa</taxon>
        <taxon>Spiralia</taxon>
        <taxon>Lophotrochozoa</taxon>
        <taxon>Mollusca</taxon>
        <taxon>Bivalvia</taxon>
        <taxon>Autobranchia</taxon>
        <taxon>Pteriomorphia</taxon>
        <taxon>Mytilida</taxon>
        <taxon>Mytiloidea</taxon>
        <taxon>Mytilidae</taxon>
        <taxon>Mytilinae</taxon>
        <taxon>Mytilus</taxon>
    </lineage>
</organism>
<evidence type="ECO:0000313" key="1">
    <source>
        <dbReference type="EMBL" id="VDI60395.1"/>
    </source>
</evidence>
<reference evidence="1" key="1">
    <citation type="submission" date="2018-11" db="EMBL/GenBank/DDBJ databases">
        <authorList>
            <person name="Alioto T."/>
            <person name="Alioto T."/>
        </authorList>
    </citation>
    <scope>NUCLEOTIDE SEQUENCE</scope>
</reference>
<gene>
    <name evidence="1" type="ORF">MGAL_10B054349</name>
</gene>
<keyword evidence="2" id="KW-1185">Reference proteome</keyword>
<dbReference type="AlphaFoldDB" id="A0A8B6G8U0"/>
<proteinExistence type="predicted"/>
<protein>
    <submittedName>
        <fullName evidence="1">Uncharacterized protein</fullName>
    </submittedName>
</protein>
<name>A0A8B6G8U0_MYTGA</name>
<comment type="caution">
    <text evidence="1">The sequence shown here is derived from an EMBL/GenBank/DDBJ whole genome shotgun (WGS) entry which is preliminary data.</text>
</comment>